<dbReference type="STRING" id="1235591.CAK95_13080"/>
<evidence type="ECO:0000313" key="2">
    <source>
        <dbReference type="Proteomes" id="UP000194137"/>
    </source>
</evidence>
<protein>
    <submittedName>
        <fullName evidence="1">Uncharacterized protein</fullName>
    </submittedName>
</protein>
<keyword evidence="2" id="KW-1185">Reference proteome</keyword>
<reference evidence="1 2" key="1">
    <citation type="submission" date="2017-05" db="EMBL/GenBank/DDBJ databases">
        <title>Full genome sequence of Pseudorhodoplanes sinuspersici.</title>
        <authorList>
            <person name="Dastgheib S.M.M."/>
            <person name="Shavandi M."/>
            <person name="Tirandaz H."/>
        </authorList>
    </citation>
    <scope>NUCLEOTIDE SEQUENCE [LARGE SCALE GENOMIC DNA]</scope>
    <source>
        <strain evidence="1 2">RIPI110</strain>
    </source>
</reference>
<organism evidence="1 2">
    <name type="scientific">Pseudorhodoplanes sinuspersici</name>
    <dbReference type="NCBI Taxonomy" id="1235591"/>
    <lineage>
        <taxon>Bacteria</taxon>
        <taxon>Pseudomonadati</taxon>
        <taxon>Pseudomonadota</taxon>
        <taxon>Alphaproteobacteria</taxon>
        <taxon>Hyphomicrobiales</taxon>
        <taxon>Pseudorhodoplanes</taxon>
    </lineage>
</organism>
<evidence type="ECO:0000313" key="1">
    <source>
        <dbReference type="EMBL" id="ARP99912.1"/>
    </source>
</evidence>
<dbReference type="KEGG" id="psin:CAK95_13080"/>
<name>A0A1W6ZRF9_9HYPH</name>
<accession>A0A1W6ZRF9</accession>
<gene>
    <name evidence="1" type="ORF">CAK95_13080</name>
</gene>
<proteinExistence type="predicted"/>
<dbReference type="RefSeq" id="WP_086088317.1">
    <property type="nucleotide sequence ID" value="NZ_CP021112.1"/>
</dbReference>
<sequence length="66" mass="7137">MFLLIAGLVILVITGAVFWYCLPRNGNAHRFVGTEFEPYVGVAFTTAVALSFTLTLSGVLDMIGNQ</sequence>
<dbReference type="Proteomes" id="UP000194137">
    <property type="component" value="Chromosome"/>
</dbReference>
<dbReference type="AlphaFoldDB" id="A0A1W6ZRF9"/>
<dbReference type="EMBL" id="CP021112">
    <property type="protein sequence ID" value="ARP99912.1"/>
    <property type="molecule type" value="Genomic_DNA"/>
</dbReference>